<proteinExistence type="predicted"/>
<keyword evidence="2" id="KW-1003">Cell membrane</keyword>
<protein>
    <submittedName>
        <fullName evidence="12">ABC transporter family protein</fullName>
    </submittedName>
</protein>
<evidence type="ECO:0000256" key="10">
    <source>
        <dbReference type="ARBA" id="ARBA00023136"/>
    </source>
</evidence>
<keyword evidence="4" id="KW-0997">Cell inner membrane</keyword>
<evidence type="ECO:0000256" key="4">
    <source>
        <dbReference type="ARBA" id="ARBA00022519"/>
    </source>
</evidence>
<evidence type="ECO:0000313" key="12">
    <source>
        <dbReference type="EMBL" id="AIO33451.1"/>
    </source>
</evidence>
<dbReference type="CDD" id="cd03259">
    <property type="entry name" value="ABC_Carb_Solutes_like"/>
    <property type="match status" value="1"/>
</dbReference>
<dbReference type="GO" id="GO:0015697">
    <property type="term" value="P:quaternary ammonium group transport"/>
    <property type="evidence" value="ECO:0007669"/>
    <property type="project" value="UniProtKB-ARBA"/>
</dbReference>
<evidence type="ECO:0000256" key="3">
    <source>
        <dbReference type="ARBA" id="ARBA00022496"/>
    </source>
</evidence>
<evidence type="ECO:0000256" key="8">
    <source>
        <dbReference type="ARBA" id="ARBA00023004"/>
    </source>
</evidence>
<evidence type="ECO:0000259" key="11">
    <source>
        <dbReference type="PROSITE" id="PS50893"/>
    </source>
</evidence>
<dbReference type="EMBL" id="CP007783">
    <property type="protein sequence ID" value="AIO33451.1"/>
    <property type="molecule type" value="Genomic_DNA"/>
</dbReference>
<dbReference type="KEGG" id="bcen:DM39_1085"/>
<dbReference type="Gene3D" id="3.40.50.300">
    <property type="entry name" value="P-loop containing nucleotide triphosphate hydrolases"/>
    <property type="match status" value="1"/>
</dbReference>
<evidence type="ECO:0000256" key="5">
    <source>
        <dbReference type="ARBA" id="ARBA00022741"/>
    </source>
</evidence>
<dbReference type="GO" id="GO:0016887">
    <property type="term" value="F:ATP hydrolysis activity"/>
    <property type="evidence" value="ECO:0007669"/>
    <property type="project" value="InterPro"/>
</dbReference>
<dbReference type="InterPro" id="IPR027417">
    <property type="entry name" value="P-loop_NTPase"/>
</dbReference>
<keyword evidence="3" id="KW-0410">Iron transport</keyword>
<dbReference type="GO" id="GO:0005524">
    <property type="term" value="F:ATP binding"/>
    <property type="evidence" value="ECO:0007669"/>
    <property type="project" value="UniProtKB-KW"/>
</dbReference>
<keyword evidence="9" id="KW-0406">Ion transport</keyword>
<accession>A0AAN0VN03</accession>
<keyword evidence="7" id="KW-1278">Translocase</keyword>
<keyword evidence="6" id="KW-0067">ATP-binding</keyword>
<dbReference type="FunFam" id="3.40.50.300:FF:000425">
    <property type="entry name" value="Probable ABC transporter, ATP-binding subunit"/>
    <property type="match status" value="1"/>
</dbReference>
<sequence>MVDGLSLALPRGDIGCLLGASGCGKTTVLRAIAGFEPVRAGRIVLDGAAVATPTLDVPPERRRIGMMFQDYALFPHLSAADNVAFGLRRMPKPERRARVADMLELVGLAQSAGAYPHELSGGQQQRVALARALAPSPELLLLDEPFSNLDVDTRERLAFELREILKRTGHTAILVTHNQAEAFAIADRIGVMHEGRLAQWDTPHALHHRPASAFVADFVRRDALADERARALMRGR</sequence>
<evidence type="ECO:0000256" key="2">
    <source>
        <dbReference type="ARBA" id="ARBA00022475"/>
    </source>
</evidence>
<dbReference type="SMART" id="SM00382">
    <property type="entry name" value="AAA"/>
    <property type="match status" value="1"/>
</dbReference>
<evidence type="ECO:0000256" key="7">
    <source>
        <dbReference type="ARBA" id="ARBA00022967"/>
    </source>
</evidence>
<keyword evidence="13" id="KW-1185">Reference proteome</keyword>
<dbReference type="GO" id="GO:0015408">
    <property type="term" value="F:ABC-type ferric iron transporter activity"/>
    <property type="evidence" value="ECO:0007669"/>
    <property type="project" value="InterPro"/>
</dbReference>
<gene>
    <name evidence="12" type="ORF">DM39_1085</name>
</gene>
<evidence type="ECO:0000256" key="6">
    <source>
        <dbReference type="ARBA" id="ARBA00022840"/>
    </source>
</evidence>
<feature type="domain" description="ABC transporter" evidence="11">
    <location>
        <begin position="1"/>
        <end position="219"/>
    </location>
</feature>
<reference evidence="12 13" key="1">
    <citation type="submission" date="2014-05" db="EMBL/GenBank/DDBJ databases">
        <authorList>
            <person name="Bishop-Lilly K.A."/>
            <person name="Broomall S.M."/>
            <person name="Chain P.S."/>
            <person name="Chertkov O."/>
            <person name="Coyne S.R."/>
            <person name="Daligault H.E."/>
            <person name="Davenport K.W."/>
            <person name="Erkkila T."/>
            <person name="Frey K.G."/>
            <person name="Gibbons H.S."/>
            <person name="Gu W."/>
            <person name="Jaissle J."/>
            <person name="Johnson S.L."/>
            <person name="Koroleva G.I."/>
            <person name="Ladner J.T."/>
            <person name="Lo C.-C."/>
            <person name="Minogue T.D."/>
            <person name="Munk C."/>
            <person name="Palacios G.F."/>
            <person name="Redden C.L."/>
            <person name="Rosenzweig C.N."/>
            <person name="Scholz M.B."/>
            <person name="Teshima H."/>
            <person name="Xu Y."/>
        </authorList>
    </citation>
    <scope>NUCLEOTIDE SEQUENCE [LARGE SCALE GENOMIC DNA]</scope>
    <source>
        <strain evidence="12 13">DDS 22E-1</strain>
    </source>
</reference>
<dbReference type="PANTHER" id="PTHR42781:SF5">
    <property type="entry name" value="PUTRESCINE TRANSPORT ATP-BINDING PROTEIN POTG"/>
    <property type="match status" value="1"/>
</dbReference>
<dbReference type="PROSITE" id="PS50893">
    <property type="entry name" value="ABC_TRANSPORTER_2"/>
    <property type="match status" value="1"/>
</dbReference>
<keyword evidence="10" id="KW-0472">Membrane</keyword>
<keyword evidence="5" id="KW-0547">Nucleotide-binding</keyword>
<dbReference type="GO" id="GO:0016020">
    <property type="term" value="C:membrane"/>
    <property type="evidence" value="ECO:0007669"/>
    <property type="project" value="InterPro"/>
</dbReference>
<dbReference type="InterPro" id="IPR015853">
    <property type="entry name" value="ABC_transpr_FbpC"/>
</dbReference>
<name>A0AAN0VN03_9BURK</name>
<dbReference type="PANTHER" id="PTHR42781">
    <property type="entry name" value="SPERMIDINE/PUTRESCINE IMPORT ATP-BINDING PROTEIN POTA"/>
    <property type="match status" value="1"/>
</dbReference>
<evidence type="ECO:0000256" key="1">
    <source>
        <dbReference type="ARBA" id="ARBA00022448"/>
    </source>
</evidence>
<evidence type="ECO:0000313" key="13">
    <source>
        <dbReference type="Proteomes" id="UP000029413"/>
    </source>
</evidence>
<evidence type="ECO:0000256" key="9">
    <source>
        <dbReference type="ARBA" id="ARBA00023065"/>
    </source>
</evidence>
<dbReference type="Proteomes" id="UP000029413">
    <property type="component" value="Chromosome 1"/>
</dbReference>
<dbReference type="PROSITE" id="PS00211">
    <property type="entry name" value="ABC_TRANSPORTER_1"/>
    <property type="match status" value="1"/>
</dbReference>
<dbReference type="InterPro" id="IPR017871">
    <property type="entry name" value="ABC_transporter-like_CS"/>
</dbReference>
<dbReference type="InterPro" id="IPR003439">
    <property type="entry name" value="ABC_transporter-like_ATP-bd"/>
</dbReference>
<keyword evidence="8" id="KW-0408">Iron</keyword>
<dbReference type="InterPro" id="IPR003593">
    <property type="entry name" value="AAA+_ATPase"/>
</dbReference>
<dbReference type="InterPro" id="IPR050093">
    <property type="entry name" value="ABC_SmlMolc_Importer"/>
</dbReference>
<keyword evidence="1" id="KW-0813">Transport</keyword>
<dbReference type="Pfam" id="PF00005">
    <property type="entry name" value="ABC_tran"/>
    <property type="match status" value="1"/>
</dbReference>
<organism evidence="12 13">
    <name type="scientific">Burkholderia cenocepacia</name>
    <dbReference type="NCBI Taxonomy" id="95486"/>
    <lineage>
        <taxon>Bacteria</taxon>
        <taxon>Pseudomonadati</taxon>
        <taxon>Pseudomonadota</taxon>
        <taxon>Betaproteobacteria</taxon>
        <taxon>Burkholderiales</taxon>
        <taxon>Burkholderiaceae</taxon>
        <taxon>Burkholderia</taxon>
        <taxon>Burkholderia cepacia complex</taxon>
    </lineage>
</organism>
<dbReference type="SUPFAM" id="SSF52540">
    <property type="entry name" value="P-loop containing nucleoside triphosphate hydrolases"/>
    <property type="match status" value="1"/>
</dbReference>
<dbReference type="AlphaFoldDB" id="A0AAN0VN03"/>